<dbReference type="Proteomes" id="UP000178735">
    <property type="component" value="Unassembled WGS sequence"/>
</dbReference>
<keyword evidence="1" id="KW-0812">Transmembrane</keyword>
<dbReference type="NCBIfam" id="TIGR00254">
    <property type="entry name" value="GGDEF"/>
    <property type="match status" value="1"/>
</dbReference>
<dbReference type="Pfam" id="PF00672">
    <property type="entry name" value="HAMP"/>
    <property type="match status" value="1"/>
</dbReference>
<organism evidence="4 5">
    <name type="scientific">Candidatus Wallbacteria bacterium GWC2_49_35</name>
    <dbReference type="NCBI Taxonomy" id="1817813"/>
    <lineage>
        <taxon>Bacteria</taxon>
        <taxon>Candidatus Walliibacteriota</taxon>
    </lineage>
</organism>
<gene>
    <name evidence="4" type="ORF">A2008_01365</name>
</gene>
<dbReference type="SMART" id="SM00267">
    <property type="entry name" value="GGDEF"/>
    <property type="match status" value="1"/>
</dbReference>
<name>A0A1F7X332_9BACT</name>
<dbReference type="CDD" id="cd06225">
    <property type="entry name" value="HAMP"/>
    <property type="match status" value="1"/>
</dbReference>
<dbReference type="SUPFAM" id="SSF158472">
    <property type="entry name" value="HAMP domain-like"/>
    <property type="match status" value="1"/>
</dbReference>
<evidence type="ECO:0008006" key="6">
    <source>
        <dbReference type="Google" id="ProtNLM"/>
    </source>
</evidence>
<dbReference type="EMBL" id="MGFH01000003">
    <property type="protein sequence ID" value="OGM08788.1"/>
    <property type="molecule type" value="Genomic_DNA"/>
</dbReference>
<dbReference type="PANTHER" id="PTHR45138:SF9">
    <property type="entry name" value="DIGUANYLATE CYCLASE DGCM-RELATED"/>
    <property type="match status" value="1"/>
</dbReference>
<keyword evidence="1" id="KW-1133">Transmembrane helix</keyword>
<dbReference type="STRING" id="1817813.A2008_01365"/>
<dbReference type="InterPro" id="IPR003660">
    <property type="entry name" value="HAMP_dom"/>
</dbReference>
<feature type="domain" description="HAMP" evidence="2">
    <location>
        <begin position="327"/>
        <end position="380"/>
    </location>
</feature>
<evidence type="ECO:0000313" key="5">
    <source>
        <dbReference type="Proteomes" id="UP000178735"/>
    </source>
</evidence>
<feature type="transmembrane region" description="Helical" evidence="1">
    <location>
        <begin position="15"/>
        <end position="38"/>
    </location>
</feature>
<sequence>MNFSLYKNLKLYQKITVVIFAIVLLTALSLYFSSNYIFKQNFELSIKKRLSETLGVTHSMIEDYHNRARSALGIITLTPEFVNAVSSANVGYINEFLQVIQSNLLLSIIEVYSKTGELLTRIEAKNLQNEKYHTHPQSSILKDAFTKLKKSCDIEFHNGALQIKAVMPVVSQSTFESNGAVVITYPINHYFADLLRCITNTDVMIFNPKGELAASAVLNLEGQREFNKFEFENDGFVKQHHTLPDFIFDQRTMKLNEKYCVARFNNQSYALGFSALYKSDHSIAGIIACALPLEKLYEVQNQTADFLKLFLLIVVFITLIISYRLNRLITAPLSILTQKAQIVKSGQIDDFNIPVTSHDEIGILTDTFNQMTFSLKMTMSELTKTNLLLEQRLYEIKVLYDISQSINFISDTQELLSKIIQKTIEAVGAHHASIMLLNDATDELEVKVIQGIAPHKMGERKIDFENPSITGTLAGAKIKSNTGIAGAVFNSARPLIINDTENDTRFHKMPETNYNIDNMICVPLISNNKPYGVINVVNKNGGLKFGENDLHVITSIANQISLILEKVKLYEQSITDGMTKLFIHRYFQARLDEEIIRARRYQSTLSLIMLDVDHFKKFNDTYGHQMGDVVLIGVAGVVHDLIRKNIDIPARYGGEEFAVILPETDIEGAYRLAERIRLEISKKEFEHNGKVVNVTASLGIASYPLHATAKLDLIARADLALYKSKENGRNKVSIYEDQ</sequence>
<dbReference type="FunFam" id="3.30.70.270:FF:000001">
    <property type="entry name" value="Diguanylate cyclase domain protein"/>
    <property type="match status" value="1"/>
</dbReference>
<dbReference type="Gene3D" id="6.10.340.10">
    <property type="match status" value="1"/>
</dbReference>
<dbReference type="InterPro" id="IPR043128">
    <property type="entry name" value="Rev_trsase/Diguanyl_cyclase"/>
</dbReference>
<dbReference type="PROSITE" id="PS50887">
    <property type="entry name" value="GGDEF"/>
    <property type="match status" value="1"/>
</dbReference>
<feature type="domain" description="GGDEF" evidence="3">
    <location>
        <begin position="603"/>
        <end position="737"/>
    </location>
</feature>
<dbReference type="Gene3D" id="3.30.450.40">
    <property type="match status" value="1"/>
</dbReference>
<dbReference type="Pfam" id="PF00990">
    <property type="entry name" value="GGDEF"/>
    <property type="match status" value="1"/>
</dbReference>
<dbReference type="InterPro" id="IPR029016">
    <property type="entry name" value="GAF-like_dom_sf"/>
</dbReference>
<accession>A0A1F7X332</accession>
<dbReference type="InterPro" id="IPR050469">
    <property type="entry name" value="Diguanylate_Cyclase"/>
</dbReference>
<dbReference type="GO" id="GO:0007165">
    <property type="term" value="P:signal transduction"/>
    <property type="evidence" value="ECO:0007669"/>
    <property type="project" value="InterPro"/>
</dbReference>
<dbReference type="SUPFAM" id="SSF55073">
    <property type="entry name" value="Nucleotide cyclase"/>
    <property type="match status" value="1"/>
</dbReference>
<evidence type="ECO:0000259" key="3">
    <source>
        <dbReference type="PROSITE" id="PS50887"/>
    </source>
</evidence>
<dbReference type="InterPro" id="IPR029787">
    <property type="entry name" value="Nucleotide_cyclase"/>
</dbReference>
<keyword evidence="1" id="KW-0472">Membrane</keyword>
<feature type="transmembrane region" description="Helical" evidence="1">
    <location>
        <begin position="306"/>
        <end position="325"/>
    </location>
</feature>
<dbReference type="GO" id="GO:0005886">
    <property type="term" value="C:plasma membrane"/>
    <property type="evidence" value="ECO:0007669"/>
    <property type="project" value="TreeGrafter"/>
</dbReference>
<dbReference type="GO" id="GO:0052621">
    <property type="term" value="F:diguanylate cyclase activity"/>
    <property type="evidence" value="ECO:0007669"/>
    <property type="project" value="TreeGrafter"/>
</dbReference>
<evidence type="ECO:0000256" key="1">
    <source>
        <dbReference type="SAM" id="Phobius"/>
    </source>
</evidence>
<dbReference type="PROSITE" id="PS50885">
    <property type="entry name" value="HAMP"/>
    <property type="match status" value="1"/>
</dbReference>
<dbReference type="SMART" id="SM00065">
    <property type="entry name" value="GAF"/>
    <property type="match status" value="1"/>
</dbReference>
<reference evidence="4 5" key="1">
    <citation type="journal article" date="2016" name="Nat. Commun.">
        <title>Thousands of microbial genomes shed light on interconnected biogeochemical processes in an aquifer system.</title>
        <authorList>
            <person name="Anantharaman K."/>
            <person name="Brown C.T."/>
            <person name="Hug L.A."/>
            <person name="Sharon I."/>
            <person name="Castelle C.J."/>
            <person name="Probst A.J."/>
            <person name="Thomas B.C."/>
            <person name="Singh A."/>
            <person name="Wilkins M.J."/>
            <person name="Karaoz U."/>
            <person name="Brodie E.L."/>
            <person name="Williams K.H."/>
            <person name="Hubbard S.S."/>
            <person name="Banfield J.F."/>
        </authorList>
    </citation>
    <scope>NUCLEOTIDE SEQUENCE [LARGE SCALE GENOMIC DNA]</scope>
</reference>
<dbReference type="GO" id="GO:0043709">
    <property type="term" value="P:cell adhesion involved in single-species biofilm formation"/>
    <property type="evidence" value="ECO:0007669"/>
    <property type="project" value="TreeGrafter"/>
</dbReference>
<dbReference type="SUPFAM" id="SSF55781">
    <property type="entry name" value="GAF domain-like"/>
    <property type="match status" value="1"/>
</dbReference>
<dbReference type="SMART" id="SM00304">
    <property type="entry name" value="HAMP"/>
    <property type="match status" value="1"/>
</dbReference>
<evidence type="ECO:0000259" key="2">
    <source>
        <dbReference type="PROSITE" id="PS50885"/>
    </source>
</evidence>
<dbReference type="Gene3D" id="3.30.70.270">
    <property type="match status" value="1"/>
</dbReference>
<dbReference type="InterPro" id="IPR000160">
    <property type="entry name" value="GGDEF_dom"/>
</dbReference>
<dbReference type="Pfam" id="PF13185">
    <property type="entry name" value="GAF_2"/>
    <property type="match status" value="1"/>
</dbReference>
<dbReference type="AlphaFoldDB" id="A0A1F7X332"/>
<protein>
    <recommendedName>
        <fullName evidence="6">Diguanylate cyclase</fullName>
    </recommendedName>
</protein>
<dbReference type="InterPro" id="IPR003018">
    <property type="entry name" value="GAF"/>
</dbReference>
<dbReference type="PANTHER" id="PTHR45138">
    <property type="entry name" value="REGULATORY COMPONENTS OF SENSORY TRANSDUCTION SYSTEM"/>
    <property type="match status" value="1"/>
</dbReference>
<dbReference type="GO" id="GO:1902201">
    <property type="term" value="P:negative regulation of bacterial-type flagellum-dependent cell motility"/>
    <property type="evidence" value="ECO:0007669"/>
    <property type="project" value="TreeGrafter"/>
</dbReference>
<proteinExistence type="predicted"/>
<dbReference type="CDD" id="cd01949">
    <property type="entry name" value="GGDEF"/>
    <property type="match status" value="1"/>
</dbReference>
<comment type="caution">
    <text evidence="4">The sequence shown here is derived from an EMBL/GenBank/DDBJ whole genome shotgun (WGS) entry which is preliminary data.</text>
</comment>
<evidence type="ECO:0000313" key="4">
    <source>
        <dbReference type="EMBL" id="OGM08788.1"/>
    </source>
</evidence>